<accession>A0A4R6YIC4</accession>
<feature type="transmembrane region" description="Helical" evidence="1">
    <location>
        <begin position="290"/>
        <end position="321"/>
    </location>
</feature>
<keyword evidence="1" id="KW-0472">Membrane</keyword>
<keyword evidence="1" id="KW-0812">Transmembrane</keyword>
<keyword evidence="1" id="KW-1133">Transmembrane helix</keyword>
<organism evidence="2 3">
    <name type="scientific">Tahibacter aquaticus</name>
    <dbReference type="NCBI Taxonomy" id="520092"/>
    <lineage>
        <taxon>Bacteria</taxon>
        <taxon>Pseudomonadati</taxon>
        <taxon>Pseudomonadota</taxon>
        <taxon>Gammaproteobacteria</taxon>
        <taxon>Lysobacterales</taxon>
        <taxon>Rhodanobacteraceae</taxon>
        <taxon>Tahibacter</taxon>
    </lineage>
</organism>
<feature type="transmembrane region" description="Helical" evidence="1">
    <location>
        <begin position="102"/>
        <end position="124"/>
    </location>
</feature>
<evidence type="ECO:0000313" key="2">
    <source>
        <dbReference type="EMBL" id="TDR36581.1"/>
    </source>
</evidence>
<proteinExistence type="predicted"/>
<reference evidence="2 3" key="1">
    <citation type="submission" date="2019-03" db="EMBL/GenBank/DDBJ databases">
        <title>Genomic Encyclopedia of Type Strains, Phase IV (KMG-IV): sequencing the most valuable type-strain genomes for metagenomic binning, comparative biology and taxonomic classification.</title>
        <authorList>
            <person name="Goeker M."/>
        </authorList>
    </citation>
    <scope>NUCLEOTIDE SEQUENCE [LARGE SCALE GENOMIC DNA]</scope>
    <source>
        <strain evidence="2 3">DSM 21667</strain>
    </source>
</reference>
<keyword evidence="3" id="KW-1185">Reference proteome</keyword>
<feature type="transmembrane region" description="Helical" evidence="1">
    <location>
        <begin position="36"/>
        <end position="59"/>
    </location>
</feature>
<evidence type="ECO:0000313" key="3">
    <source>
        <dbReference type="Proteomes" id="UP000295293"/>
    </source>
</evidence>
<dbReference type="EMBL" id="SNZH01000028">
    <property type="protein sequence ID" value="TDR36581.1"/>
    <property type="molecule type" value="Genomic_DNA"/>
</dbReference>
<dbReference type="Proteomes" id="UP000295293">
    <property type="component" value="Unassembled WGS sequence"/>
</dbReference>
<evidence type="ECO:0000256" key="1">
    <source>
        <dbReference type="SAM" id="Phobius"/>
    </source>
</evidence>
<protein>
    <submittedName>
        <fullName evidence="2">Uncharacterized protein</fullName>
    </submittedName>
</protein>
<gene>
    <name evidence="2" type="ORF">DFR29_1282</name>
</gene>
<dbReference type="AlphaFoldDB" id="A0A4R6YIC4"/>
<sequence length="341" mass="36972">MTAAAVAALLIASGYIWLRIWLLSKTVLVRSDSNSLYFLVVVAAFVLGWATYGACVGISRIPIAGHAIAEAATRIAKPLVPDGSTPTAMAAAPVAQEKLVRLALLATVAPGVAWVLALLLNIPLRRSASLSNRLITRLRSAGELDCLVAEAARRKQPVMFTTGSGKVYIGFCLELPDSGPARDWIRLEPVLSGYRDEQQRFEPTTPYGFIHDLPSRSESPNARLCIEDFDIYVAASDIKTFHMFDIVTYLQHFRGPDLATESPIAINPVENRRVGPRAVQTAITKAEWIYLSYVVAVIVAPFSLLFSPWLFLLIAAMALLAGRAASRPEDDPIADAPDASS</sequence>
<comment type="caution">
    <text evidence="2">The sequence shown here is derived from an EMBL/GenBank/DDBJ whole genome shotgun (WGS) entry which is preliminary data.</text>
</comment>
<feature type="transmembrane region" description="Helical" evidence="1">
    <location>
        <begin position="6"/>
        <end position="24"/>
    </location>
</feature>
<dbReference type="OrthoDB" id="6058926at2"/>
<name>A0A4R6YIC4_9GAMM</name>
<dbReference type="RefSeq" id="WP_133821872.1">
    <property type="nucleotide sequence ID" value="NZ_SNZH01000028.1"/>
</dbReference>